<dbReference type="EMBL" id="JAELXT010000002">
    <property type="protein sequence ID" value="MBJ6124200.1"/>
    <property type="molecule type" value="Genomic_DNA"/>
</dbReference>
<dbReference type="SUPFAM" id="SSF51182">
    <property type="entry name" value="RmlC-like cupins"/>
    <property type="match status" value="1"/>
</dbReference>
<keyword evidence="3" id="KW-1185">Reference proteome</keyword>
<comment type="caution">
    <text evidence="2">The sequence shown here is derived from an EMBL/GenBank/DDBJ whole genome shotgun (WGS) entry which is preliminary data.</text>
</comment>
<dbReference type="Pfam" id="PF07883">
    <property type="entry name" value="Cupin_2"/>
    <property type="match status" value="1"/>
</dbReference>
<feature type="domain" description="Cupin type-2" evidence="1">
    <location>
        <begin position="45"/>
        <end position="111"/>
    </location>
</feature>
<proteinExistence type="predicted"/>
<sequence length="157" mass="17218">MMEQGSGDRALVRRAGEGTDNQAFDLPRTFLVRSDESKGAFSHWIEKVPAGAGPPMHVHHREQELFRVLAGQFRFWCMGEAQDLTDGDTVLIPKGAPHTFKNIGPGEGQLLITLTPGDGDGFFIEVDRLGLHPSRDMPRIVEIAGRYGLEFVGPPPA</sequence>
<protein>
    <submittedName>
        <fullName evidence="2">Cupin domain-containing protein</fullName>
    </submittedName>
</protein>
<evidence type="ECO:0000313" key="2">
    <source>
        <dbReference type="EMBL" id="MBJ6124200.1"/>
    </source>
</evidence>
<dbReference type="PANTHER" id="PTHR36440">
    <property type="entry name" value="PUTATIVE (AFU_ORTHOLOGUE AFUA_8G07350)-RELATED"/>
    <property type="match status" value="1"/>
</dbReference>
<dbReference type="InterPro" id="IPR013096">
    <property type="entry name" value="Cupin_2"/>
</dbReference>
<dbReference type="InterPro" id="IPR011051">
    <property type="entry name" value="RmlC_Cupin_sf"/>
</dbReference>
<reference evidence="3" key="1">
    <citation type="submission" date="2020-12" db="EMBL/GenBank/DDBJ databases">
        <title>Hymenobacter sp.</title>
        <authorList>
            <person name="Kim M.K."/>
        </authorList>
    </citation>
    <scope>NUCLEOTIDE SEQUENCE [LARGE SCALE GENOMIC DNA]</scope>
    <source>
        <strain evidence="3">BT325</strain>
    </source>
</reference>
<dbReference type="PANTHER" id="PTHR36440:SF1">
    <property type="entry name" value="PUTATIVE (AFU_ORTHOLOGUE AFUA_8G07350)-RELATED"/>
    <property type="match status" value="1"/>
</dbReference>
<evidence type="ECO:0000259" key="1">
    <source>
        <dbReference type="Pfam" id="PF07883"/>
    </source>
</evidence>
<dbReference type="Gene3D" id="2.60.120.10">
    <property type="entry name" value="Jelly Rolls"/>
    <property type="match status" value="1"/>
</dbReference>
<accession>A0ABS0XWQ1</accession>
<evidence type="ECO:0000313" key="3">
    <source>
        <dbReference type="Proteomes" id="UP000620670"/>
    </source>
</evidence>
<gene>
    <name evidence="2" type="ORF">JAO75_02150</name>
</gene>
<organism evidence="2 3">
    <name type="scientific">Microvirga splendida</name>
    <dbReference type="NCBI Taxonomy" id="2795727"/>
    <lineage>
        <taxon>Bacteria</taxon>
        <taxon>Pseudomonadati</taxon>
        <taxon>Pseudomonadota</taxon>
        <taxon>Alphaproteobacteria</taxon>
        <taxon>Hyphomicrobiales</taxon>
        <taxon>Methylobacteriaceae</taxon>
        <taxon>Microvirga</taxon>
    </lineage>
</organism>
<dbReference type="InterPro" id="IPR014710">
    <property type="entry name" value="RmlC-like_jellyroll"/>
</dbReference>
<dbReference type="InterPro" id="IPR053146">
    <property type="entry name" value="QDO-like"/>
</dbReference>
<dbReference type="Proteomes" id="UP000620670">
    <property type="component" value="Unassembled WGS sequence"/>
</dbReference>
<dbReference type="RefSeq" id="WP_199046310.1">
    <property type="nucleotide sequence ID" value="NZ_JAELXT010000002.1"/>
</dbReference>
<name>A0ABS0XWQ1_9HYPH</name>